<keyword evidence="4" id="KW-1185">Reference proteome</keyword>
<gene>
    <name evidence="3" type="ORF">JI435_116400</name>
</gene>
<name>A0A7U2IAH7_PHANO</name>
<dbReference type="Proteomes" id="UP000663193">
    <property type="component" value="Chromosome 20"/>
</dbReference>
<proteinExistence type="predicted"/>
<evidence type="ECO:0000256" key="1">
    <source>
        <dbReference type="SAM" id="Coils"/>
    </source>
</evidence>
<dbReference type="AlphaFoldDB" id="A0A7U2IAH7"/>
<feature type="region of interest" description="Disordered" evidence="2">
    <location>
        <begin position="264"/>
        <end position="287"/>
    </location>
</feature>
<feature type="coiled-coil region" evidence="1">
    <location>
        <begin position="200"/>
        <end position="262"/>
    </location>
</feature>
<evidence type="ECO:0000313" key="3">
    <source>
        <dbReference type="EMBL" id="QRD06249.1"/>
    </source>
</evidence>
<feature type="region of interest" description="Disordered" evidence="2">
    <location>
        <begin position="606"/>
        <end position="638"/>
    </location>
</feature>
<dbReference type="VEuPathDB" id="FungiDB:JI435_116400"/>
<protein>
    <submittedName>
        <fullName evidence="3">Uncharacterized protein</fullName>
    </submittedName>
</protein>
<evidence type="ECO:0000313" key="4">
    <source>
        <dbReference type="Proteomes" id="UP000663193"/>
    </source>
</evidence>
<feature type="region of interest" description="Disordered" evidence="2">
    <location>
        <begin position="1"/>
        <end position="37"/>
    </location>
</feature>
<organism evidence="3 4">
    <name type="scientific">Phaeosphaeria nodorum (strain SN15 / ATCC MYA-4574 / FGSC 10173)</name>
    <name type="common">Glume blotch fungus</name>
    <name type="synonym">Parastagonospora nodorum</name>
    <dbReference type="NCBI Taxonomy" id="321614"/>
    <lineage>
        <taxon>Eukaryota</taxon>
        <taxon>Fungi</taxon>
        <taxon>Dikarya</taxon>
        <taxon>Ascomycota</taxon>
        <taxon>Pezizomycotina</taxon>
        <taxon>Dothideomycetes</taxon>
        <taxon>Pleosporomycetidae</taxon>
        <taxon>Pleosporales</taxon>
        <taxon>Pleosporineae</taxon>
        <taxon>Phaeosphaeriaceae</taxon>
        <taxon>Parastagonospora</taxon>
    </lineage>
</organism>
<reference evidence="4" key="1">
    <citation type="journal article" date="2021" name="BMC Genomics">
        <title>Chromosome-level genome assembly and manually-curated proteome of model necrotroph Parastagonospora nodorum Sn15 reveals a genome-wide trove of candidate effector homologs, and redundancy of virulence-related functions within an accessory chromosome.</title>
        <authorList>
            <person name="Bertazzoni S."/>
            <person name="Jones D.A.B."/>
            <person name="Phan H.T."/>
            <person name="Tan K.-C."/>
            <person name="Hane J.K."/>
        </authorList>
    </citation>
    <scope>NUCLEOTIDE SEQUENCE [LARGE SCALE GENOMIC DNA]</scope>
    <source>
        <strain evidence="4">SN15 / ATCC MYA-4574 / FGSC 10173)</strain>
    </source>
</reference>
<keyword evidence="1" id="KW-0175">Coiled coil</keyword>
<feature type="compositionally biased region" description="Pro residues" evidence="2">
    <location>
        <begin position="19"/>
        <end position="28"/>
    </location>
</feature>
<feature type="region of interest" description="Disordered" evidence="2">
    <location>
        <begin position="371"/>
        <end position="394"/>
    </location>
</feature>
<evidence type="ECO:0000256" key="2">
    <source>
        <dbReference type="SAM" id="MobiDB-lite"/>
    </source>
</evidence>
<sequence length="638" mass="70899">MKAPILKAPTPRSLQTPKQPSPTPPTPPSQFDRSYPHAALRTKHARILRLSVCNMDRAKTASSFWAQKREEVKAPTASTLIPTVATPKQNGELTEVKPRMVLKGEQNFLDTTDTATESMAGMTNGASATFTQKKTNWADSDDDEDFIASLPDRKSPRITALEAEVVQQVAQIVTLEATVSTKDVRIAELEVVVKEKDTYIADLESNVEEKETTAEQLKTENHTQFLYVQELVGEVDEKSRRVHQLESELDEKCVRIRELESKLESESESLPAAEHIQNDTDSSSQDKIDAAPDVTTIDPLPEAVLHSEAQVDGVEESSIQALPNKYGPTVNESKYPKLWSPDMPKNVAPVKKPKVLKMAIDTSKYVKKAPSAMAKKSESLNGKTKMKPTYGQSTRHRAKTSVIPKFKVDQDIRHMSHADRVLFANGPEVEVMLGSASLMRLPKYIFMQCSSKAYKYFINKPDATSITFSTGSMDVDAAMAHLHWMDEMTYQGRVYSLTLNADEKFDAKNLKICQAARVMGLNNTYVGHFTKVICDRVRKNNASTGFLSLICELAVPDNDPIFDCLANNLVNQQNSKGAHPAQPDELLAKHPHLGEQMSKIEQFVQVSREGDRRKGRFGSHGREEAWEQGVGGKNSTAS</sequence>
<dbReference type="OrthoDB" id="3776185at2759"/>
<accession>A0A7U2IAH7</accession>
<dbReference type="EMBL" id="CP069042">
    <property type="protein sequence ID" value="QRD06249.1"/>
    <property type="molecule type" value="Genomic_DNA"/>
</dbReference>